<geneLocation type="plasmid" evidence="2">
    <name>pRSPA01</name>
</geneLocation>
<dbReference type="EMBL" id="CP000662">
    <property type="protein sequence ID" value="ABP72359.1"/>
    <property type="molecule type" value="Genomic_DNA"/>
</dbReference>
<protein>
    <recommendedName>
        <fullName evidence="1">Transposase IS110-like N-terminal domain-containing protein</fullName>
    </recommendedName>
</protein>
<accession>A4WY95</accession>
<gene>
    <name evidence="2" type="ordered locus">Rsph17025_3484</name>
</gene>
<organism evidence="2">
    <name type="scientific">Cereibacter sphaeroides (strain ATCC 17025 / ATH 2.4.3)</name>
    <name type="common">Rhodobacter sphaeroides</name>
    <dbReference type="NCBI Taxonomy" id="349102"/>
    <lineage>
        <taxon>Bacteria</taxon>
        <taxon>Pseudomonadati</taxon>
        <taxon>Pseudomonadota</taxon>
        <taxon>Alphaproteobacteria</taxon>
        <taxon>Rhodobacterales</taxon>
        <taxon>Paracoccaceae</taxon>
        <taxon>Cereibacter</taxon>
    </lineage>
</organism>
<dbReference type="InterPro" id="IPR047650">
    <property type="entry name" value="Transpos_IS110"/>
</dbReference>
<sequence length="145" mass="15953">MCDYIGLDVSLKETAISVRRDGRRVWRGKCPSDPGAIASVLRRRAPGAKRVVFETGPLSVWFFHALSAEGLPAICIDARHAKAALDMAPNKTDANDADGLSHLAEIGFYREVRVKGYDSMLVRTLVAARRRLVRVSTELSTRSEA</sequence>
<evidence type="ECO:0000259" key="1">
    <source>
        <dbReference type="Pfam" id="PF01548"/>
    </source>
</evidence>
<dbReference type="PANTHER" id="PTHR33055:SF3">
    <property type="entry name" value="PUTATIVE TRANSPOSASE FOR IS117-RELATED"/>
    <property type="match status" value="1"/>
</dbReference>
<feature type="domain" description="Transposase IS110-like N-terminal" evidence="1">
    <location>
        <begin position="5"/>
        <end position="142"/>
    </location>
</feature>
<dbReference type="GO" id="GO:0003677">
    <property type="term" value="F:DNA binding"/>
    <property type="evidence" value="ECO:0007669"/>
    <property type="project" value="InterPro"/>
</dbReference>
<reference evidence="2" key="1">
    <citation type="submission" date="2007-04" db="EMBL/GenBank/DDBJ databases">
        <title>Complete sequence of plasmid pRSPA01 of Rhodobacter sphaeroides ATCC 17025.</title>
        <authorList>
            <consortium name="US DOE Joint Genome Institute"/>
            <person name="Copeland A."/>
            <person name="Lucas S."/>
            <person name="Lapidus A."/>
            <person name="Barry K."/>
            <person name="Detter J.C."/>
            <person name="Glavina del Rio T."/>
            <person name="Hammon N."/>
            <person name="Israni S."/>
            <person name="Dalin E."/>
            <person name="Tice H."/>
            <person name="Pitluck S."/>
            <person name="Chertkov O."/>
            <person name="Brettin T."/>
            <person name="Bruce D."/>
            <person name="Han C."/>
            <person name="Schmutz J."/>
            <person name="Larimer F."/>
            <person name="Land M."/>
            <person name="Hauser L."/>
            <person name="Kyrpides N."/>
            <person name="Kim E."/>
            <person name="Richardson P."/>
            <person name="Mackenzie C."/>
            <person name="Choudhary M."/>
            <person name="Donohue T.J."/>
            <person name="Kaplan S."/>
        </authorList>
    </citation>
    <scope>NUCLEOTIDE SEQUENCE [LARGE SCALE GENOMIC DNA]</scope>
    <source>
        <strain evidence="2">ATCC 17025</strain>
        <plasmid evidence="2">pRSPA01</plasmid>
    </source>
</reference>
<dbReference type="AlphaFoldDB" id="A4WY95"/>
<dbReference type="Pfam" id="PF01548">
    <property type="entry name" value="DEDD_Tnp_IS110"/>
    <property type="match status" value="1"/>
</dbReference>
<keyword evidence="2" id="KW-0614">Plasmid</keyword>
<dbReference type="HOGENOM" id="CLU_119539_1_0_5"/>
<name>A4WY95_CERS5</name>
<proteinExistence type="predicted"/>
<dbReference type="KEGG" id="rsq:Rsph17025_3484"/>
<dbReference type="InterPro" id="IPR002525">
    <property type="entry name" value="Transp_IS110-like_N"/>
</dbReference>
<dbReference type="GO" id="GO:0006313">
    <property type="term" value="P:DNA transposition"/>
    <property type="evidence" value="ECO:0007669"/>
    <property type="project" value="InterPro"/>
</dbReference>
<dbReference type="GO" id="GO:0004803">
    <property type="term" value="F:transposase activity"/>
    <property type="evidence" value="ECO:0007669"/>
    <property type="project" value="InterPro"/>
</dbReference>
<dbReference type="PANTHER" id="PTHR33055">
    <property type="entry name" value="TRANSPOSASE FOR INSERTION SEQUENCE ELEMENT IS1111A"/>
    <property type="match status" value="1"/>
</dbReference>
<evidence type="ECO:0000313" key="2">
    <source>
        <dbReference type="EMBL" id="ABP72359.1"/>
    </source>
</evidence>